<feature type="signal peptide" evidence="4">
    <location>
        <begin position="1"/>
        <end position="16"/>
    </location>
</feature>
<reference evidence="5" key="1">
    <citation type="journal article" date="2023" name="G3 (Bethesda)">
        <title>Whole genome assemblies of Zophobas morio and Tenebrio molitor.</title>
        <authorList>
            <person name="Kaur S."/>
            <person name="Stinson S.A."/>
            <person name="diCenzo G.C."/>
        </authorList>
    </citation>
    <scope>NUCLEOTIDE SEQUENCE</scope>
    <source>
        <strain evidence="5">QUZm001</strain>
    </source>
</reference>
<proteinExistence type="inferred from homology"/>
<gene>
    <name evidence="5" type="ORF">Zmor_016984</name>
</gene>
<dbReference type="InterPro" id="IPR010562">
    <property type="entry name" value="Haemolymph_juvenile_hormone-bd"/>
</dbReference>
<evidence type="ECO:0000256" key="2">
    <source>
        <dbReference type="ARBA" id="ARBA00023108"/>
    </source>
</evidence>
<dbReference type="PANTHER" id="PTHR11008:SF32">
    <property type="entry name" value="CIRCADIAN CLOCK-CONTROLLED PROTEIN DAYWAKE-RELATED"/>
    <property type="match status" value="1"/>
</dbReference>
<comment type="caution">
    <text evidence="5">The sequence shown here is derived from an EMBL/GenBank/DDBJ whole genome shotgun (WGS) entry which is preliminary data.</text>
</comment>
<evidence type="ECO:0000313" key="6">
    <source>
        <dbReference type="Proteomes" id="UP001168821"/>
    </source>
</evidence>
<comment type="similarity">
    <text evidence="3">Belongs to the TO family.</text>
</comment>
<accession>A0AA38IBL6</accession>
<dbReference type="AlphaFoldDB" id="A0AA38IBL6"/>
<evidence type="ECO:0000256" key="4">
    <source>
        <dbReference type="SAM" id="SignalP"/>
    </source>
</evidence>
<name>A0AA38IBL6_9CUCU</name>
<evidence type="ECO:0000256" key="3">
    <source>
        <dbReference type="ARBA" id="ARBA00060902"/>
    </source>
</evidence>
<sequence length="243" mass="27667">MRTVLTFLPLLVLSAGVKIPSNFHKCNRKSPDFKTCLLESARKGVRELVRPYPELTIPSLEPFELTEATIGGTEGPVNIQQKFKKCKFYGLPKLQLDEFEVNFEEKWGKLSGVFPEIQMLCDYEMKGQVLVVTVDGKGNSTIILKNVKARDVLSFDEMKKKGKTYLRFKTSALKIDPELVVFNFESHVDKAFTNSLNPVLNDNWKEIFDDVKGSYEEMFDQIALSVINSFFNKVTLEEAFDSA</sequence>
<dbReference type="GO" id="GO:0007623">
    <property type="term" value="P:circadian rhythm"/>
    <property type="evidence" value="ECO:0007669"/>
    <property type="project" value="UniProtKB-ARBA"/>
</dbReference>
<dbReference type="SMART" id="SM00700">
    <property type="entry name" value="JHBP"/>
    <property type="match status" value="1"/>
</dbReference>
<keyword evidence="6" id="KW-1185">Reference proteome</keyword>
<keyword evidence="1 4" id="KW-0732">Signal</keyword>
<dbReference type="Gene3D" id="3.15.10.30">
    <property type="entry name" value="Haemolymph juvenile hormone binding protein"/>
    <property type="match status" value="1"/>
</dbReference>
<feature type="chain" id="PRO_5041210413" evidence="4">
    <location>
        <begin position="17"/>
        <end position="243"/>
    </location>
</feature>
<keyword evidence="2" id="KW-0090">Biological rhythms</keyword>
<protein>
    <submittedName>
        <fullName evidence="5">Uncharacterized protein</fullName>
    </submittedName>
</protein>
<dbReference type="Proteomes" id="UP001168821">
    <property type="component" value="Unassembled WGS sequence"/>
</dbReference>
<dbReference type="PANTHER" id="PTHR11008">
    <property type="entry name" value="PROTEIN TAKEOUT-LIKE PROTEIN"/>
    <property type="match status" value="1"/>
</dbReference>
<dbReference type="EMBL" id="JALNTZ010000005">
    <property type="protein sequence ID" value="KAJ3650909.1"/>
    <property type="molecule type" value="Genomic_DNA"/>
</dbReference>
<organism evidence="5 6">
    <name type="scientific">Zophobas morio</name>
    <dbReference type="NCBI Taxonomy" id="2755281"/>
    <lineage>
        <taxon>Eukaryota</taxon>
        <taxon>Metazoa</taxon>
        <taxon>Ecdysozoa</taxon>
        <taxon>Arthropoda</taxon>
        <taxon>Hexapoda</taxon>
        <taxon>Insecta</taxon>
        <taxon>Pterygota</taxon>
        <taxon>Neoptera</taxon>
        <taxon>Endopterygota</taxon>
        <taxon>Coleoptera</taxon>
        <taxon>Polyphaga</taxon>
        <taxon>Cucujiformia</taxon>
        <taxon>Tenebrionidae</taxon>
        <taxon>Zophobas</taxon>
    </lineage>
</organism>
<dbReference type="FunFam" id="3.15.10.30:FF:000001">
    <property type="entry name" value="Takeout-like protein 1"/>
    <property type="match status" value="1"/>
</dbReference>
<dbReference type="GO" id="GO:0005615">
    <property type="term" value="C:extracellular space"/>
    <property type="evidence" value="ECO:0007669"/>
    <property type="project" value="TreeGrafter"/>
</dbReference>
<dbReference type="InterPro" id="IPR038606">
    <property type="entry name" value="To_sf"/>
</dbReference>
<dbReference type="Pfam" id="PF06585">
    <property type="entry name" value="JHBP"/>
    <property type="match status" value="1"/>
</dbReference>
<evidence type="ECO:0000256" key="1">
    <source>
        <dbReference type="ARBA" id="ARBA00022729"/>
    </source>
</evidence>
<evidence type="ECO:0000313" key="5">
    <source>
        <dbReference type="EMBL" id="KAJ3650909.1"/>
    </source>
</evidence>